<protein>
    <recommendedName>
        <fullName evidence="2">SAP domain-containing protein</fullName>
    </recommendedName>
</protein>
<dbReference type="EMBL" id="UINC01001844">
    <property type="protein sequence ID" value="SUZ89842.1"/>
    <property type="molecule type" value="Genomic_DNA"/>
</dbReference>
<feature type="non-terminal residue" evidence="1">
    <location>
        <position position="314"/>
    </location>
</feature>
<evidence type="ECO:0000313" key="1">
    <source>
        <dbReference type="EMBL" id="SUZ89842.1"/>
    </source>
</evidence>
<dbReference type="AlphaFoldDB" id="A0A381RDJ6"/>
<gene>
    <name evidence="1" type="ORF">METZ01_LOCUS42696</name>
</gene>
<feature type="non-terminal residue" evidence="1">
    <location>
        <position position="1"/>
    </location>
</feature>
<proteinExistence type="predicted"/>
<sequence length="314" mass="35161">MQVDTGLLSSLYTERLQKLRQRAEECGISKSGSVEVLRAKLICEEVLPDLDLSWEGIQAMSHKETGDVLKVFGIKSSGSHKERRQRLWLHLNYDSRRLTIEHLAEMGRDDLHDLCKRLELDLTGNRTVLMGRVAGVLTSQVNGWGRIKRSLRRNGLQAPMFEAPQAEEADEIPVERPAQDVDFQALPTKAVIEDARDSLVLGIDKQTASVQGDLLTIQVRVEDLERMVGTILRGHGGAWGQGEKELLLRLAGRRGWPLDERFVRHRVLMVATNIAEVKGAAMDSVITGFGIGEDTESTIERIRNKLTEVESLIL</sequence>
<reference evidence="1" key="1">
    <citation type="submission" date="2018-05" db="EMBL/GenBank/DDBJ databases">
        <authorList>
            <person name="Lanie J.A."/>
            <person name="Ng W.-L."/>
            <person name="Kazmierczak K.M."/>
            <person name="Andrzejewski T.M."/>
            <person name="Davidsen T.M."/>
            <person name="Wayne K.J."/>
            <person name="Tettelin H."/>
            <person name="Glass J.I."/>
            <person name="Rusch D."/>
            <person name="Podicherti R."/>
            <person name="Tsui H.-C.T."/>
            <person name="Winkler M.E."/>
        </authorList>
    </citation>
    <scope>NUCLEOTIDE SEQUENCE</scope>
</reference>
<name>A0A381RDJ6_9ZZZZ</name>
<organism evidence="1">
    <name type="scientific">marine metagenome</name>
    <dbReference type="NCBI Taxonomy" id="408172"/>
    <lineage>
        <taxon>unclassified sequences</taxon>
        <taxon>metagenomes</taxon>
        <taxon>ecological metagenomes</taxon>
    </lineage>
</organism>
<evidence type="ECO:0008006" key="2">
    <source>
        <dbReference type="Google" id="ProtNLM"/>
    </source>
</evidence>
<accession>A0A381RDJ6</accession>